<accession>A0A3B0UY91</accession>
<evidence type="ECO:0000313" key="1">
    <source>
        <dbReference type="EMBL" id="VAW24894.1"/>
    </source>
</evidence>
<sequence>MHIMSKILTDHQEIRDWVSAHAGNPAIISIPNGHGGFQARLRLTFGQRHLQEQGSGNDQIGGIEMVPWTEWFKEFESQKLGLRIPDAIDDAGSAYQIEKRPE</sequence>
<name>A0A3B0UY91_9ZZZZ</name>
<gene>
    <name evidence="1" type="ORF">MNBD_ALPHA11-870</name>
</gene>
<dbReference type="AlphaFoldDB" id="A0A3B0UY91"/>
<dbReference type="EMBL" id="UOEQ01000565">
    <property type="protein sequence ID" value="VAW24894.1"/>
    <property type="molecule type" value="Genomic_DNA"/>
</dbReference>
<organism evidence="1">
    <name type="scientific">hydrothermal vent metagenome</name>
    <dbReference type="NCBI Taxonomy" id="652676"/>
    <lineage>
        <taxon>unclassified sequences</taxon>
        <taxon>metagenomes</taxon>
        <taxon>ecological metagenomes</taxon>
    </lineage>
</organism>
<reference evidence="1" key="1">
    <citation type="submission" date="2018-06" db="EMBL/GenBank/DDBJ databases">
        <authorList>
            <person name="Zhirakovskaya E."/>
        </authorList>
    </citation>
    <scope>NUCLEOTIDE SEQUENCE</scope>
</reference>
<protein>
    <submittedName>
        <fullName evidence="1">Uncharacterized protein</fullName>
    </submittedName>
</protein>
<proteinExistence type="predicted"/>